<protein>
    <submittedName>
        <fullName evidence="1">Uncharacterized protein</fullName>
    </submittedName>
</protein>
<feature type="non-terminal residue" evidence="1">
    <location>
        <position position="103"/>
    </location>
</feature>
<name>A0ABV0WLZ3_9TELE</name>
<evidence type="ECO:0000313" key="2">
    <source>
        <dbReference type="Proteomes" id="UP001444071"/>
    </source>
</evidence>
<gene>
    <name evidence="1" type="ORF">XENORESO_015233</name>
</gene>
<proteinExistence type="predicted"/>
<reference evidence="1 2" key="1">
    <citation type="submission" date="2021-06" db="EMBL/GenBank/DDBJ databases">
        <authorList>
            <person name="Palmer J.M."/>
        </authorList>
    </citation>
    <scope>NUCLEOTIDE SEQUENCE [LARGE SCALE GENOMIC DNA]</scope>
    <source>
        <strain evidence="1 2">XR_2019</strain>
        <tissue evidence="1">Muscle</tissue>
    </source>
</reference>
<dbReference type="EMBL" id="JAHRIM010054929">
    <property type="protein sequence ID" value="MEQ2270099.1"/>
    <property type="molecule type" value="Genomic_DNA"/>
</dbReference>
<accession>A0ABV0WLZ3</accession>
<comment type="caution">
    <text evidence="1">The sequence shown here is derived from an EMBL/GenBank/DDBJ whole genome shotgun (WGS) entry which is preliminary data.</text>
</comment>
<organism evidence="1 2">
    <name type="scientific">Xenotaenia resolanae</name>
    <dbReference type="NCBI Taxonomy" id="208358"/>
    <lineage>
        <taxon>Eukaryota</taxon>
        <taxon>Metazoa</taxon>
        <taxon>Chordata</taxon>
        <taxon>Craniata</taxon>
        <taxon>Vertebrata</taxon>
        <taxon>Euteleostomi</taxon>
        <taxon>Actinopterygii</taxon>
        <taxon>Neopterygii</taxon>
        <taxon>Teleostei</taxon>
        <taxon>Neoteleostei</taxon>
        <taxon>Acanthomorphata</taxon>
        <taxon>Ovalentaria</taxon>
        <taxon>Atherinomorphae</taxon>
        <taxon>Cyprinodontiformes</taxon>
        <taxon>Goodeidae</taxon>
        <taxon>Xenotaenia</taxon>
    </lineage>
</organism>
<dbReference type="Proteomes" id="UP001444071">
    <property type="component" value="Unassembled WGS sequence"/>
</dbReference>
<keyword evidence="2" id="KW-1185">Reference proteome</keyword>
<evidence type="ECO:0000313" key="1">
    <source>
        <dbReference type="EMBL" id="MEQ2270099.1"/>
    </source>
</evidence>
<sequence length="103" mass="11500">MLLSILGSLNLTSVKTLTDGVTQLYRENKKIKETILDIQARRMWDNPVFSGTPEQAEEDAESTVPKYFQAQLDSRVNRVLEFALSVLLPPDGVHPEAPESGDE</sequence>